<dbReference type="InterPro" id="IPR001173">
    <property type="entry name" value="Glyco_trans_2-like"/>
</dbReference>
<reference evidence="9 10" key="1">
    <citation type="submission" date="2015-12" db="EMBL/GenBank/DDBJ databases">
        <title>Complete genome of Lacimicrobium alkaliphilum KCTC 32984.</title>
        <authorList>
            <person name="Kim S.-G."/>
            <person name="Lee Y.-J."/>
        </authorList>
    </citation>
    <scope>NUCLEOTIDE SEQUENCE [LARGE SCALE GENOMIC DNA]</scope>
    <source>
        <strain evidence="9 10">YelD216</strain>
    </source>
</reference>
<evidence type="ECO:0000256" key="5">
    <source>
        <dbReference type="ARBA" id="ARBA00022985"/>
    </source>
</evidence>
<keyword evidence="6" id="KW-1133">Transmembrane helix</keyword>
<dbReference type="AlphaFoldDB" id="A0A0U2PH86"/>
<dbReference type="OrthoDB" id="9811884at2"/>
<name>A0A0U2PH86_9ALTE</name>
<dbReference type="GO" id="GO:0005886">
    <property type="term" value="C:plasma membrane"/>
    <property type="evidence" value="ECO:0007669"/>
    <property type="project" value="TreeGrafter"/>
</dbReference>
<evidence type="ECO:0000256" key="3">
    <source>
        <dbReference type="ARBA" id="ARBA00022679"/>
    </source>
</evidence>
<keyword evidence="10" id="KW-1185">Reference proteome</keyword>
<keyword evidence="3 9" id="KW-0808">Transferase</keyword>
<evidence type="ECO:0000256" key="7">
    <source>
        <dbReference type="ARBA" id="ARBA00023136"/>
    </source>
</evidence>
<evidence type="ECO:0000256" key="1">
    <source>
        <dbReference type="ARBA" id="ARBA00022475"/>
    </source>
</evidence>
<keyword evidence="1" id="KW-1003">Cell membrane</keyword>
<dbReference type="FunFam" id="3.90.550.10:FF:000170">
    <property type="entry name" value="Dolichol-phosphate mannosyltransferase"/>
    <property type="match status" value="1"/>
</dbReference>
<dbReference type="PANTHER" id="PTHR48090:SF3">
    <property type="entry name" value="UNDECAPRENYL-PHOSPHATE 4-DEOXY-4-FORMAMIDO-L-ARABINOSE TRANSFERASE"/>
    <property type="match status" value="1"/>
</dbReference>
<evidence type="ECO:0000256" key="2">
    <source>
        <dbReference type="ARBA" id="ARBA00022676"/>
    </source>
</evidence>
<dbReference type="InterPro" id="IPR050256">
    <property type="entry name" value="Glycosyltransferase_2"/>
</dbReference>
<evidence type="ECO:0000313" key="10">
    <source>
        <dbReference type="Proteomes" id="UP000068447"/>
    </source>
</evidence>
<evidence type="ECO:0000313" key="9">
    <source>
        <dbReference type="EMBL" id="ALS98877.1"/>
    </source>
</evidence>
<gene>
    <name evidence="9" type="ORF">AT746_11745</name>
</gene>
<dbReference type="InterPro" id="IPR029044">
    <property type="entry name" value="Nucleotide-diphossugar_trans"/>
</dbReference>
<accession>A0A0U2PH86</accession>
<dbReference type="RefSeq" id="WP_062480535.1">
    <property type="nucleotide sequence ID" value="NZ_CP013650.1"/>
</dbReference>
<sequence>MLKLSVVIPAKNEQDNVLKLIEEIITALTHQREFEIIVVDDGSDDQTFNKLQLAQQQFATIIRILQHPHSTGQSTAIYNGVRLAKGELIATLDGDGQNDPADIPRLLEQADSFHPRQDFCITGYRKCRHDSHWKLLQSRIANSIRSSLLKDDTPDTGCGLKIFPRSTFMKLPYFDHMHRFLPALIKRSGGIIRIVEVNHRARHAGVSKYTMLNRAWAGVIDMLGVIWLQKRNRLPVDVEEH</sequence>
<dbReference type="Gene3D" id="3.90.550.10">
    <property type="entry name" value="Spore Coat Polysaccharide Biosynthesis Protein SpsA, Chain A"/>
    <property type="match status" value="1"/>
</dbReference>
<dbReference type="GO" id="GO:0009103">
    <property type="term" value="P:lipopolysaccharide biosynthetic process"/>
    <property type="evidence" value="ECO:0007669"/>
    <property type="project" value="UniProtKB-KW"/>
</dbReference>
<dbReference type="Pfam" id="PF00535">
    <property type="entry name" value="Glycos_transf_2"/>
    <property type="match status" value="1"/>
</dbReference>
<dbReference type="SUPFAM" id="SSF53448">
    <property type="entry name" value="Nucleotide-diphospho-sugar transferases"/>
    <property type="match status" value="1"/>
</dbReference>
<proteinExistence type="predicted"/>
<keyword evidence="7" id="KW-0472">Membrane</keyword>
<dbReference type="CDD" id="cd04179">
    <property type="entry name" value="DPM_DPG-synthase_like"/>
    <property type="match status" value="1"/>
</dbReference>
<evidence type="ECO:0000256" key="4">
    <source>
        <dbReference type="ARBA" id="ARBA00022692"/>
    </source>
</evidence>
<dbReference type="STRING" id="1526571.AT746_11745"/>
<dbReference type="GO" id="GO:0099621">
    <property type="term" value="F:undecaprenyl-phosphate 4-deoxy-4-formamido-L-arabinose transferase activity"/>
    <property type="evidence" value="ECO:0007669"/>
    <property type="project" value="TreeGrafter"/>
</dbReference>
<protein>
    <submittedName>
        <fullName evidence="9">Dolichol-phosphate mannosyltransferase</fullName>
    </submittedName>
</protein>
<dbReference type="PANTHER" id="PTHR48090">
    <property type="entry name" value="UNDECAPRENYL-PHOSPHATE 4-DEOXY-4-FORMAMIDO-L-ARABINOSE TRANSFERASE-RELATED"/>
    <property type="match status" value="1"/>
</dbReference>
<dbReference type="EMBL" id="CP013650">
    <property type="protein sequence ID" value="ALS98877.1"/>
    <property type="molecule type" value="Genomic_DNA"/>
</dbReference>
<keyword evidence="4" id="KW-0812">Transmembrane</keyword>
<keyword evidence="5" id="KW-0448">Lipopolysaccharide biosynthesis</keyword>
<feature type="domain" description="Glycosyltransferase 2-like" evidence="8">
    <location>
        <begin position="5"/>
        <end position="170"/>
    </location>
</feature>
<dbReference type="KEGG" id="lal:AT746_11745"/>
<organism evidence="9 10">
    <name type="scientific">Lacimicrobium alkaliphilum</name>
    <dbReference type="NCBI Taxonomy" id="1526571"/>
    <lineage>
        <taxon>Bacteria</taxon>
        <taxon>Pseudomonadati</taxon>
        <taxon>Pseudomonadota</taxon>
        <taxon>Gammaproteobacteria</taxon>
        <taxon>Alteromonadales</taxon>
        <taxon>Alteromonadaceae</taxon>
        <taxon>Lacimicrobium</taxon>
    </lineage>
</organism>
<dbReference type="Proteomes" id="UP000068447">
    <property type="component" value="Chromosome"/>
</dbReference>
<keyword evidence="2 9" id="KW-0328">Glycosyltransferase</keyword>
<evidence type="ECO:0000256" key="6">
    <source>
        <dbReference type="ARBA" id="ARBA00022989"/>
    </source>
</evidence>
<evidence type="ECO:0000259" key="8">
    <source>
        <dbReference type="Pfam" id="PF00535"/>
    </source>
</evidence>